<sequence>MSTALPALPAYAEMAAGGACSAARAYSVGDPDFVFGLAAAPVGCVIDPNPS</sequence>
<keyword evidence="2" id="KW-1185">Reference proteome</keyword>
<name>A0A4Z0A8A8_9AGAM</name>
<proteinExistence type="predicted"/>
<dbReference type="AlphaFoldDB" id="A0A4Z0A8A8"/>
<comment type="caution">
    <text evidence="1">The sequence shown here is derived from an EMBL/GenBank/DDBJ whole genome shotgun (WGS) entry which is preliminary data.</text>
</comment>
<dbReference type="EMBL" id="SFCI01000169">
    <property type="protein sequence ID" value="TFY81828.1"/>
    <property type="molecule type" value="Genomic_DNA"/>
</dbReference>
<gene>
    <name evidence="1" type="ORF">EWM64_g2174</name>
</gene>
<protein>
    <submittedName>
        <fullName evidence="1">Uncharacterized protein</fullName>
    </submittedName>
</protein>
<dbReference type="Proteomes" id="UP000298061">
    <property type="component" value="Unassembled WGS sequence"/>
</dbReference>
<reference evidence="1 2" key="1">
    <citation type="submission" date="2019-02" db="EMBL/GenBank/DDBJ databases">
        <title>Genome sequencing of the rare red list fungi Hericium alpestre (H. flagellum).</title>
        <authorList>
            <person name="Buettner E."/>
            <person name="Kellner H."/>
        </authorList>
    </citation>
    <scope>NUCLEOTIDE SEQUENCE [LARGE SCALE GENOMIC DNA]</scope>
    <source>
        <strain evidence="1 2">DSM 108284</strain>
    </source>
</reference>
<evidence type="ECO:0000313" key="2">
    <source>
        <dbReference type="Proteomes" id="UP000298061"/>
    </source>
</evidence>
<evidence type="ECO:0000313" key="1">
    <source>
        <dbReference type="EMBL" id="TFY81828.1"/>
    </source>
</evidence>
<organism evidence="1 2">
    <name type="scientific">Hericium alpestre</name>
    <dbReference type="NCBI Taxonomy" id="135208"/>
    <lineage>
        <taxon>Eukaryota</taxon>
        <taxon>Fungi</taxon>
        <taxon>Dikarya</taxon>
        <taxon>Basidiomycota</taxon>
        <taxon>Agaricomycotina</taxon>
        <taxon>Agaricomycetes</taxon>
        <taxon>Russulales</taxon>
        <taxon>Hericiaceae</taxon>
        <taxon>Hericium</taxon>
    </lineage>
</organism>
<accession>A0A4Z0A8A8</accession>